<evidence type="ECO:0000259" key="7">
    <source>
        <dbReference type="PROSITE" id="PS50850"/>
    </source>
</evidence>
<keyword evidence="9" id="KW-1185">Reference proteome</keyword>
<dbReference type="CDD" id="cd17502">
    <property type="entry name" value="MFS_Azr1_MDR_like"/>
    <property type="match status" value="1"/>
</dbReference>
<feature type="transmembrane region" description="Helical" evidence="6">
    <location>
        <begin position="538"/>
        <end position="559"/>
    </location>
</feature>
<evidence type="ECO:0000256" key="4">
    <source>
        <dbReference type="ARBA" id="ARBA00023136"/>
    </source>
</evidence>
<gene>
    <name evidence="8" type="ORF">SUNI508_07390</name>
</gene>
<dbReference type="InterPro" id="IPR036259">
    <property type="entry name" value="MFS_trans_sf"/>
</dbReference>
<feature type="compositionally biased region" description="Basic and acidic residues" evidence="5">
    <location>
        <begin position="34"/>
        <end position="48"/>
    </location>
</feature>
<organism evidence="8 9">
    <name type="scientific">Seiridium unicorne</name>
    <dbReference type="NCBI Taxonomy" id="138068"/>
    <lineage>
        <taxon>Eukaryota</taxon>
        <taxon>Fungi</taxon>
        <taxon>Dikarya</taxon>
        <taxon>Ascomycota</taxon>
        <taxon>Pezizomycotina</taxon>
        <taxon>Sordariomycetes</taxon>
        <taxon>Xylariomycetidae</taxon>
        <taxon>Amphisphaeriales</taxon>
        <taxon>Sporocadaceae</taxon>
        <taxon>Seiridium</taxon>
    </lineage>
</organism>
<feature type="compositionally biased region" description="Polar residues" evidence="5">
    <location>
        <begin position="17"/>
        <end position="26"/>
    </location>
</feature>
<dbReference type="PROSITE" id="PS50850">
    <property type="entry name" value="MFS"/>
    <property type="match status" value="1"/>
</dbReference>
<evidence type="ECO:0000256" key="6">
    <source>
        <dbReference type="SAM" id="Phobius"/>
    </source>
</evidence>
<keyword evidence="2 6" id="KW-0812">Transmembrane</keyword>
<evidence type="ECO:0000256" key="2">
    <source>
        <dbReference type="ARBA" id="ARBA00022692"/>
    </source>
</evidence>
<feature type="transmembrane region" description="Helical" evidence="6">
    <location>
        <begin position="294"/>
        <end position="312"/>
    </location>
</feature>
<comment type="caution">
    <text evidence="8">The sequence shown here is derived from an EMBL/GenBank/DDBJ whole genome shotgun (WGS) entry which is preliminary data.</text>
</comment>
<evidence type="ECO:0000313" key="9">
    <source>
        <dbReference type="Proteomes" id="UP001408356"/>
    </source>
</evidence>
<reference evidence="8 9" key="1">
    <citation type="journal article" date="2024" name="J. Plant Pathol.">
        <title>Sequence and assembly of the genome of Seiridium unicorne, isolate CBS 538.82, causal agent of cypress canker disease.</title>
        <authorList>
            <person name="Scali E."/>
            <person name="Rocca G.D."/>
            <person name="Danti R."/>
            <person name="Garbelotto M."/>
            <person name="Barberini S."/>
            <person name="Baroncelli R."/>
            <person name="Emiliani G."/>
        </authorList>
    </citation>
    <scope>NUCLEOTIDE SEQUENCE [LARGE SCALE GENOMIC DNA]</scope>
    <source>
        <strain evidence="8 9">BM-138-508</strain>
    </source>
</reference>
<dbReference type="PRINTS" id="PR01036">
    <property type="entry name" value="TCRTETB"/>
</dbReference>
<dbReference type="PANTHER" id="PTHR23501">
    <property type="entry name" value="MAJOR FACILITATOR SUPERFAMILY"/>
    <property type="match status" value="1"/>
</dbReference>
<feature type="transmembrane region" description="Helical" evidence="6">
    <location>
        <begin position="333"/>
        <end position="358"/>
    </location>
</feature>
<dbReference type="SUPFAM" id="SSF103473">
    <property type="entry name" value="MFS general substrate transporter"/>
    <property type="match status" value="1"/>
</dbReference>
<keyword evidence="4 6" id="KW-0472">Membrane</keyword>
<feature type="transmembrane region" description="Helical" evidence="6">
    <location>
        <begin position="67"/>
        <end position="92"/>
    </location>
</feature>
<feature type="transmembrane region" description="Helical" evidence="6">
    <location>
        <begin position="398"/>
        <end position="418"/>
    </location>
</feature>
<feature type="domain" description="Major facilitator superfamily (MFS) profile" evidence="7">
    <location>
        <begin position="69"/>
        <end position="509"/>
    </location>
</feature>
<dbReference type="PANTHER" id="PTHR23501:SF199">
    <property type="entry name" value="MFS EFFLUX TRANSPORTER INPD-RELATED"/>
    <property type="match status" value="1"/>
</dbReference>
<evidence type="ECO:0000256" key="3">
    <source>
        <dbReference type="ARBA" id="ARBA00022989"/>
    </source>
</evidence>
<dbReference type="Pfam" id="PF07690">
    <property type="entry name" value="MFS_1"/>
    <property type="match status" value="1"/>
</dbReference>
<dbReference type="InterPro" id="IPR011701">
    <property type="entry name" value="MFS"/>
</dbReference>
<evidence type="ECO:0000313" key="8">
    <source>
        <dbReference type="EMBL" id="KAK9419415.1"/>
    </source>
</evidence>
<feature type="transmembrane region" description="Helical" evidence="6">
    <location>
        <begin position="458"/>
        <end position="479"/>
    </location>
</feature>
<comment type="subcellular location">
    <subcellularLocation>
        <location evidence="1">Membrane</location>
        <topology evidence="1">Multi-pass membrane protein</topology>
    </subcellularLocation>
</comment>
<keyword evidence="3 6" id="KW-1133">Transmembrane helix</keyword>
<evidence type="ECO:0000256" key="1">
    <source>
        <dbReference type="ARBA" id="ARBA00004141"/>
    </source>
</evidence>
<dbReference type="EMBL" id="JARVKF010000320">
    <property type="protein sequence ID" value="KAK9419415.1"/>
    <property type="molecule type" value="Genomic_DNA"/>
</dbReference>
<accession>A0ABR2UYT5</accession>
<dbReference type="Gene3D" id="1.20.1250.20">
    <property type="entry name" value="MFS general substrate transporter like domains"/>
    <property type="match status" value="2"/>
</dbReference>
<sequence>MSDCAKAPAQGVLARSRSPTASSDSAIPQDEPADVAHEHQRSDRRDSQTEAMEAEPEPQYPKGARLFFIYLGLLLVVFVTGLDRSVIATAVPKITSDFNSLPDVGWYGSAYLLTACCFQLLFGKLYVEFNTKRVFLAALVIFEVGSTVCAAAPNSIAFIIGRAVAGVGCAGLIAGSLIIIAETAPIHKRPKYTGIVGGSIGIAQIIAPTLGGVFADHLTWRWGFWINLPMGGITLITILIFLHVAPRSVSSEPFSLKAFLLRIDLLGTMFIMPAINALLIALQYGGKTYSWKTWRIVLCLVIFSVLTLIWLYHEFRLGEKATVPLRIIKQRSVAASVLFTLTGFSNFFIMTYWVPIWFQSVRDNSAQQSGINYLAATIAMSITTILTGFAISKTGHYAPPMIASSIIMPIGAGLIYTFNISTTTGFWVGALILFGVGMGLGAQAPVMAVQTVLSGHDIAIGTAVIVFMQSLASAIFLSVGDNVFQQHLVAELAAMVPAVDPAIVVANGASGLRAVMQVKYPAFVDGILVAYNQALRGVFLVGLVLTCLSIFGSASVEWVSVLQNKQESKEEDHFSEKKEKN</sequence>
<feature type="transmembrane region" description="Helical" evidence="6">
    <location>
        <begin position="159"/>
        <end position="180"/>
    </location>
</feature>
<name>A0ABR2UYT5_9PEZI</name>
<dbReference type="Proteomes" id="UP001408356">
    <property type="component" value="Unassembled WGS sequence"/>
</dbReference>
<feature type="transmembrane region" description="Helical" evidence="6">
    <location>
        <begin position="104"/>
        <end position="122"/>
    </location>
</feature>
<dbReference type="InterPro" id="IPR020846">
    <property type="entry name" value="MFS_dom"/>
</dbReference>
<evidence type="ECO:0000256" key="5">
    <source>
        <dbReference type="SAM" id="MobiDB-lite"/>
    </source>
</evidence>
<feature type="region of interest" description="Disordered" evidence="5">
    <location>
        <begin position="1"/>
        <end position="58"/>
    </location>
</feature>
<feature type="transmembrane region" description="Helical" evidence="6">
    <location>
        <begin position="424"/>
        <end position="446"/>
    </location>
</feature>
<feature type="transmembrane region" description="Helical" evidence="6">
    <location>
        <begin position="222"/>
        <end position="242"/>
    </location>
</feature>
<protein>
    <submittedName>
        <fullName evidence="8">Major facilitator superfamily (MFS) profile domain-containing protein</fullName>
    </submittedName>
</protein>
<feature type="transmembrane region" description="Helical" evidence="6">
    <location>
        <begin position="192"/>
        <end position="210"/>
    </location>
</feature>
<feature type="transmembrane region" description="Helical" evidence="6">
    <location>
        <begin position="263"/>
        <end position="282"/>
    </location>
</feature>
<proteinExistence type="predicted"/>
<feature type="transmembrane region" description="Helical" evidence="6">
    <location>
        <begin position="370"/>
        <end position="391"/>
    </location>
</feature>